<protein>
    <recommendedName>
        <fullName evidence="6">Small ribosomal subunit protein mS33</fullName>
    </recommendedName>
</protein>
<dbReference type="GO" id="GO:0005840">
    <property type="term" value="C:ribosome"/>
    <property type="evidence" value="ECO:0007669"/>
    <property type="project" value="UniProtKB-KW"/>
</dbReference>
<keyword evidence="4" id="KW-0496">Mitochondrion</keyword>
<keyword evidence="5" id="KW-0687">Ribonucleoprotein</keyword>
<dbReference type="Pfam" id="PF08293">
    <property type="entry name" value="MRP-S33"/>
    <property type="match status" value="1"/>
</dbReference>
<evidence type="ECO:0000256" key="4">
    <source>
        <dbReference type="ARBA" id="ARBA00023128"/>
    </source>
</evidence>
<dbReference type="AlphaFoldDB" id="A0A9W8EAT7"/>
<dbReference type="PANTHER" id="PTHR13362">
    <property type="entry name" value="MITOCHONDRIAL RIBOSOMAL PROTEIN S33"/>
    <property type="match status" value="1"/>
</dbReference>
<keyword evidence="8" id="KW-1185">Reference proteome</keyword>
<evidence type="ECO:0000313" key="7">
    <source>
        <dbReference type="EMBL" id="KAJ1972596.1"/>
    </source>
</evidence>
<evidence type="ECO:0000256" key="3">
    <source>
        <dbReference type="ARBA" id="ARBA00022980"/>
    </source>
</evidence>
<dbReference type="EMBL" id="JANBQB010001012">
    <property type="protein sequence ID" value="KAJ1972596.1"/>
    <property type="molecule type" value="Genomic_DNA"/>
</dbReference>
<evidence type="ECO:0000256" key="6">
    <source>
        <dbReference type="ARBA" id="ARBA00035132"/>
    </source>
</evidence>
<evidence type="ECO:0000313" key="8">
    <source>
        <dbReference type="Proteomes" id="UP001151582"/>
    </source>
</evidence>
<dbReference type="GO" id="GO:1990904">
    <property type="term" value="C:ribonucleoprotein complex"/>
    <property type="evidence" value="ECO:0007669"/>
    <property type="project" value="UniProtKB-KW"/>
</dbReference>
<evidence type="ECO:0000256" key="2">
    <source>
        <dbReference type="ARBA" id="ARBA00008970"/>
    </source>
</evidence>
<dbReference type="Proteomes" id="UP001151582">
    <property type="component" value="Unassembled WGS sequence"/>
</dbReference>
<reference evidence="7" key="1">
    <citation type="submission" date="2022-07" db="EMBL/GenBank/DDBJ databases">
        <title>Phylogenomic reconstructions and comparative analyses of Kickxellomycotina fungi.</title>
        <authorList>
            <person name="Reynolds N.K."/>
            <person name="Stajich J.E."/>
            <person name="Barry K."/>
            <person name="Grigoriev I.V."/>
            <person name="Crous P."/>
            <person name="Smith M.E."/>
        </authorList>
    </citation>
    <scope>NUCLEOTIDE SEQUENCE</scope>
    <source>
        <strain evidence="7">RSA 567</strain>
    </source>
</reference>
<evidence type="ECO:0000256" key="1">
    <source>
        <dbReference type="ARBA" id="ARBA00004173"/>
    </source>
</evidence>
<organism evidence="7 8">
    <name type="scientific">Dimargaris verticillata</name>
    <dbReference type="NCBI Taxonomy" id="2761393"/>
    <lineage>
        <taxon>Eukaryota</taxon>
        <taxon>Fungi</taxon>
        <taxon>Fungi incertae sedis</taxon>
        <taxon>Zoopagomycota</taxon>
        <taxon>Kickxellomycotina</taxon>
        <taxon>Dimargaritomycetes</taxon>
        <taxon>Dimargaritales</taxon>
        <taxon>Dimargaritaceae</taxon>
        <taxon>Dimargaris</taxon>
    </lineage>
</organism>
<evidence type="ECO:0000256" key="5">
    <source>
        <dbReference type="ARBA" id="ARBA00023274"/>
    </source>
</evidence>
<feature type="non-terminal residue" evidence="7">
    <location>
        <position position="94"/>
    </location>
</feature>
<dbReference type="InterPro" id="IPR013219">
    <property type="entry name" value="Ribosomal_mS33"/>
</dbReference>
<dbReference type="PANTHER" id="PTHR13362:SF2">
    <property type="entry name" value="SMALL RIBOSOMAL SUBUNIT PROTEIN MS33"/>
    <property type="match status" value="1"/>
</dbReference>
<keyword evidence="3 7" id="KW-0689">Ribosomal protein</keyword>
<gene>
    <name evidence="7" type="primary">RSM27</name>
    <name evidence="7" type="ORF">H4R34_005357</name>
</gene>
<accession>A0A9W8EAT7</accession>
<comment type="similarity">
    <text evidence="2">Belongs to the mitochondrion-specific ribosomal protein mS33 family.</text>
</comment>
<comment type="caution">
    <text evidence="7">The sequence shown here is derived from an EMBL/GenBank/DDBJ whole genome shotgun (WGS) entry which is preliminary data.</text>
</comment>
<proteinExistence type="inferred from homology"/>
<dbReference type="GO" id="GO:0005739">
    <property type="term" value="C:mitochondrion"/>
    <property type="evidence" value="ECO:0007669"/>
    <property type="project" value="UniProtKB-SubCell"/>
</dbReference>
<sequence>MTLPNLAARQLKLAELSAKVFGRAFDPQGRRTGEQILRQRLVGKQVASYYPEDPLTFKELQKLYPNEDLVDLEDGARITKLTALKRRGKGAPKK</sequence>
<dbReference type="OrthoDB" id="6495301at2759"/>
<comment type="subcellular location">
    <subcellularLocation>
        <location evidence="1">Mitochondrion</location>
    </subcellularLocation>
</comment>
<name>A0A9W8EAT7_9FUNG</name>